<dbReference type="Proteomes" id="UP000054995">
    <property type="component" value="Unassembled WGS sequence"/>
</dbReference>
<evidence type="ECO:0000313" key="2">
    <source>
        <dbReference type="EMBL" id="KRY87045.1"/>
    </source>
</evidence>
<dbReference type="EMBL" id="JYDT01000062">
    <property type="protein sequence ID" value="KRY87045.1"/>
    <property type="molecule type" value="Genomic_DNA"/>
</dbReference>
<evidence type="ECO:0000256" key="1">
    <source>
        <dbReference type="SAM" id="MobiDB-lite"/>
    </source>
</evidence>
<comment type="caution">
    <text evidence="2">The sequence shown here is derived from an EMBL/GenBank/DDBJ whole genome shotgun (WGS) entry which is preliminary data.</text>
</comment>
<name>A0A0V1FMC0_TRIPS</name>
<sequence length="106" mass="12437">MNELREDEAAERFWDEHRQKMEAYCRQQERSYYPMMMGISWSQTAFLILTVELFQRSESDCQKSLIGKDLAESLRLKEYPGERSQLSHISALRPEDNNGGCEPIDS</sequence>
<reference evidence="2 3" key="1">
    <citation type="submission" date="2015-01" db="EMBL/GenBank/DDBJ databases">
        <title>Evolution of Trichinella species and genotypes.</title>
        <authorList>
            <person name="Korhonen P.K."/>
            <person name="Edoardo P."/>
            <person name="Giuseppe L.R."/>
            <person name="Gasser R.B."/>
        </authorList>
    </citation>
    <scope>NUCLEOTIDE SEQUENCE [LARGE SCALE GENOMIC DNA]</scope>
    <source>
        <strain evidence="2">ISS470</strain>
    </source>
</reference>
<proteinExistence type="predicted"/>
<evidence type="ECO:0000313" key="3">
    <source>
        <dbReference type="Proteomes" id="UP000054995"/>
    </source>
</evidence>
<dbReference type="AlphaFoldDB" id="A0A0V1FMC0"/>
<accession>A0A0V1FMC0</accession>
<protein>
    <submittedName>
        <fullName evidence="2">Uncharacterized protein</fullName>
    </submittedName>
</protein>
<feature type="region of interest" description="Disordered" evidence="1">
    <location>
        <begin position="85"/>
        <end position="106"/>
    </location>
</feature>
<gene>
    <name evidence="2" type="ORF">T4D_137</name>
</gene>
<organism evidence="2 3">
    <name type="scientific">Trichinella pseudospiralis</name>
    <name type="common">Parasitic roundworm</name>
    <dbReference type="NCBI Taxonomy" id="6337"/>
    <lineage>
        <taxon>Eukaryota</taxon>
        <taxon>Metazoa</taxon>
        <taxon>Ecdysozoa</taxon>
        <taxon>Nematoda</taxon>
        <taxon>Enoplea</taxon>
        <taxon>Dorylaimia</taxon>
        <taxon>Trichinellida</taxon>
        <taxon>Trichinellidae</taxon>
        <taxon>Trichinella</taxon>
    </lineage>
</organism>
<keyword evidence="3" id="KW-1185">Reference proteome</keyword>